<name>A0A9W6NA79_9HYPH</name>
<dbReference type="RefSeq" id="WP_213366922.1">
    <property type="nucleotide sequence ID" value="NZ_BSFM01000006.1"/>
</dbReference>
<dbReference type="EMBL" id="BSFM01000006">
    <property type="protein sequence ID" value="GLK83368.1"/>
    <property type="molecule type" value="Genomic_DNA"/>
</dbReference>
<proteinExistence type="predicted"/>
<sequence length="215" mass="23798">MAMPPLKSLKGLPVLVVHPADADGRMLTEHLRRIGCHAEATWPIPRDIPANVAVVFLSVDHEYRADILKLCKNIDGIPPAIIAIVDYENPSTLEILFDIGVLAAMDRPIRPFGVLTNLLLARGLWQERLDGAKRLAKLERRLSSMQRIQKAKAILMALHGIGEEAAYETIRQQAMGKRISMDEIATSIINANELLNAGELLKAKEPMPAPQPLRK</sequence>
<dbReference type="PROSITE" id="PS50921">
    <property type="entry name" value="ANTAR"/>
    <property type="match status" value="1"/>
</dbReference>
<dbReference type="Pfam" id="PF21332">
    <property type="entry name" value="AmiR_N"/>
    <property type="match status" value="1"/>
</dbReference>
<dbReference type="Gene3D" id="1.10.10.10">
    <property type="entry name" value="Winged helix-like DNA-binding domain superfamily/Winged helix DNA-binding domain"/>
    <property type="match status" value="1"/>
</dbReference>
<dbReference type="Proteomes" id="UP001143330">
    <property type="component" value="Unassembled WGS sequence"/>
</dbReference>
<dbReference type="InterPro" id="IPR036388">
    <property type="entry name" value="WH-like_DNA-bd_sf"/>
</dbReference>
<dbReference type="AlphaFoldDB" id="A0A9W6NA79"/>
<evidence type="ECO:0000259" key="1">
    <source>
        <dbReference type="PROSITE" id="PS50921"/>
    </source>
</evidence>
<dbReference type="Pfam" id="PF03861">
    <property type="entry name" value="ANTAR"/>
    <property type="match status" value="1"/>
</dbReference>
<organism evidence="2 3">
    <name type="scientific">Ancylobacter defluvii</name>
    <dbReference type="NCBI Taxonomy" id="1282440"/>
    <lineage>
        <taxon>Bacteria</taxon>
        <taxon>Pseudomonadati</taxon>
        <taxon>Pseudomonadota</taxon>
        <taxon>Alphaproteobacteria</taxon>
        <taxon>Hyphomicrobiales</taxon>
        <taxon>Xanthobacteraceae</taxon>
        <taxon>Ancylobacter</taxon>
    </lineage>
</organism>
<protein>
    <submittedName>
        <fullName evidence="2">Transcription antitermination regulator</fullName>
    </submittedName>
</protein>
<evidence type="ECO:0000313" key="3">
    <source>
        <dbReference type="Proteomes" id="UP001143330"/>
    </source>
</evidence>
<dbReference type="GO" id="GO:0003723">
    <property type="term" value="F:RNA binding"/>
    <property type="evidence" value="ECO:0007669"/>
    <property type="project" value="InterPro"/>
</dbReference>
<dbReference type="InterPro" id="IPR005561">
    <property type="entry name" value="ANTAR"/>
</dbReference>
<dbReference type="InterPro" id="IPR008327">
    <property type="entry name" value="Sig_transdc_resp-reg_antiterm"/>
</dbReference>
<gene>
    <name evidence="2" type="primary">amiR</name>
    <name evidence="2" type="ORF">GCM10017653_14370</name>
</gene>
<keyword evidence="3" id="KW-1185">Reference proteome</keyword>
<reference evidence="2" key="1">
    <citation type="journal article" date="2014" name="Int. J. Syst. Evol. Microbiol.">
        <title>Complete genome sequence of Corynebacterium casei LMG S-19264T (=DSM 44701T), isolated from a smear-ripened cheese.</title>
        <authorList>
            <consortium name="US DOE Joint Genome Institute (JGI-PGF)"/>
            <person name="Walter F."/>
            <person name="Albersmeier A."/>
            <person name="Kalinowski J."/>
            <person name="Ruckert C."/>
        </authorList>
    </citation>
    <scope>NUCLEOTIDE SEQUENCE</scope>
    <source>
        <strain evidence="2">VKM B-2789</strain>
    </source>
</reference>
<dbReference type="InterPro" id="IPR011006">
    <property type="entry name" value="CheY-like_superfamily"/>
</dbReference>
<reference evidence="2" key="2">
    <citation type="submission" date="2023-01" db="EMBL/GenBank/DDBJ databases">
        <authorList>
            <person name="Sun Q."/>
            <person name="Evtushenko L."/>
        </authorList>
    </citation>
    <scope>NUCLEOTIDE SEQUENCE</scope>
    <source>
        <strain evidence="2">VKM B-2789</strain>
    </source>
</reference>
<dbReference type="SUPFAM" id="SSF52172">
    <property type="entry name" value="CheY-like"/>
    <property type="match status" value="1"/>
</dbReference>
<accession>A0A9W6NA79</accession>
<evidence type="ECO:0000313" key="2">
    <source>
        <dbReference type="EMBL" id="GLK83368.1"/>
    </source>
</evidence>
<dbReference type="Gene3D" id="3.40.50.2300">
    <property type="match status" value="1"/>
</dbReference>
<comment type="caution">
    <text evidence="2">The sequence shown here is derived from an EMBL/GenBank/DDBJ whole genome shotgun (WGS) entry which is preliminary data.</text>
</comment>
<dbReference type="InterPro" id="IPR049021">
    <property type="entry name" value="AmiR_N"/>
</dbReference>
<feature type="domain" description="ANTAR" evidence="1">
    <location>
        <begin position="128"/>
        <end position="189"/>
    </location>
</feature>
<dbReference type="SMART" id="SM01012">
    <property type="entry name" value="ANTAR"/>
    <property type="match status" value="1"/>
</dbReference>
<dbReference type="PIRSF" id="PIRSF036382">
    <property type="entry name" value="RR_antiterm"/>
    <property type="match status" value="1"/>
</dbReference>